<organism evidence="2 3">
    <name type="scientific">Paenibacillus paeoniae</name>
    <dbReference type="NCBI Taxonomy" id="2292705"/>
    <lineage>
        <taxon>Bacteria</taxon>
        <taxon>Bacillati</taxon>
        <taxon>Bacillota</taxon>
        <taxon>Bacilli</taxon>
        <taxon>Bacillales</taxon>
        <taxon>Paenibacillaceae</taxon>
        <taxon>Paenibacillus</taxon>
    </lineage>
</organism>
<accession>A0A371PLC7</accession>
<comment type="caution">
    <text evidence="2">The sequence shown here is derived from an EMBL/GenBank/DDBJ whole genome shotgun (WGS) entry which is preliminary data.</text>
</comment>
<evidence type="ECO:0000313" key="3">
    <source>
        <dbReference type="Proteomes" id="UP000261905"/>
    </source>
</evidence>
<gene>
    <name evidence="2" type="ORF">DX130_07050</name>
</gene>
<evidence type="ECO:0000313" key="2">
    <source>
        <dbReference type="EMBL" id="REK76785.1"/>
    </source>
</evidence>
<dbReference type="EMBL" id="QUBQ01000001">
    <property type="protein sequence ID" value="REK76785.1"/>
    <property type="molecule type" value="Genomic_DNA"/>
</dbReference>
<evidence type="ECO:0000259" key="1">
    <source>
        <dbReference type="SMART" id="SM00860"/>
    </source>
</evidence>
<dbReference type="OrthoDB" id="5880263at2"/>
<keyword evidence="3" id="KW-1185">Reference proteome</keyword>
<feature type="domain" description="Knr4/Smi1-like" evidence="1">
    <location>
        <begin position="22"/>
        <end position="146"/>
    </location>
</feature>
<proteinExistence type="predicted"/>
<dbReference type="SMART" id="SM00860">
    <property type="entry name" value="SMI1_KNR4"/>
    <property type="match status" value="1"/>
</dbReference>
<name>A0A371PLC7_9BACL</name>
<dbReference type="AlphaFoldDB" id="A0A371PLC7"/>
<dbReference type="Pfam" id="PF14568">
    <property type="entry name" value="SUKH_6"/>
    <property type="match status" value="1"/>
</dbReference>
<sequence length="152" mass="17970">MYERLVEKLERTTSIKWFQGHGVEEGWITEAEAELGYSLPQSYLWWLRHYGNGRLDGGSILSLTPPEFRDIADDDILYIHRLNLADEDWVEQFPGRLDLFVPDSDELYFFDTSFVNDQQEFNVMRYDLMNGIIEVYAPTFAEFLEQLIDQWG</sequence>
<dbReference type="SUPFAM" id="SSF160631">
    <property type="entry name" value="SMI1/KNR4-like"/>
    <property type="match status" value="1"/>
</dbReference>
<protein>
    <submittedName>
        <fullName evidence="2">SMI1/KNR4 family protein</fullName>
    </submittedName>
</protein>
<dbReference type="InterPro" id="IPR018958">
    <property type="entry name" value="Knr4/Smi1-like_dom"/>
</dbReference>
<reference evidence="2 3" key="1">
    <citation type="submission" date="2018-08" db="EMBL/GenBank/DDBJ databases">
        <title>Paenibacillus sp. M4BSY-1, whole genome shotgun sequence.</title>
        <authorList>
            <person name="Tuo L."/>
        </authorList>
    </citation>
    <scope>NUCLEOTIDE SEQUENCE [LARGE SCALE GENOMIC DNA]</scope>
    <source>
        <strain evidence="2 3">M4BSY-1</strain>
    </source>
</reference>
<dbReference type="RefSeq" id="WP_116043923.1">
    <property type="nucleotide sequence ID" value="NZ_QUBQ01000001.1"/>
</dbReference>
<dbReference type="Gene3D" id="3.40.1580.10">
    <property type="entry name" value="SMI1/KNR4-like"/>
    <property type="match status" value="1"/>
</dbReference>
<dbReference type="InterPro" id="IPR037883">
    <property type="entry name" value="Knr4/Smi1-like_sf"/>
</dbReference>
<dbReference type="Proteomes" id="UP000261905">
    <property type="component" value="Unassembled WGS sequence"/>
</dbReference>